<name>A0A645J895_9ZZZZ</name>
<evidence type="ECO:0000256" key="3">
    <source>
        <dbReference type="ARBA" id="ARBA00023274"/>
    </source>
</evidence>
<organism evidence="4">
    <name type="scientific">bioreactor metagenome</name>
    <dbReference type="NCBI Taxonomy" id="1076179"/>
    <lineage>
        <taxon>unclassified sequences</taxon>
        <taxon>metagenomes</taxon>
        <taxon>ecological metagenomes</taxon>
    </lineage>
</organism>
<keyword evidence="2 4" id="KW-0689">Ribosomal protein</keyword>
<gene>
    <name evidence="4" type="primary">rplQ_55</name>
    <name evidence="4" type="ORF">SDC9_206635</name>
</gene>
<comment type="similarity">
    <text evidence="1">Belongs to the bacterial ribosomal protein bL17 family.</text>
</comment>
<dbReference type="GO" id="GO:0006412">
    <property type="term" value="P:translation"/>
    <property type="evidence" value="ECO:0007669"/>
    <property type="project" value="InterPro"/>
</dbReference>
<dbReference type="AlphaFoldDB" id="A0A645J895"/>
<dbReference type="GO" id="GO:0022625">
    <property type="term" value="C:cytosolic large ribosomal subunit"/>
    <property type="evidence" value="ECO:0007669"/>
    <property type="project" value="TreeGrafter"/>
</dbReference>
<dbReference type="InterPro" id="IPR000456">
    <property type="entry name" value="Ribosomal_bL17"/>
</dbReference>
<accession>A0A645J895</accession>
<sequence>MTNLLWYGRIETTLARAKEVRSIAERLVTLAIREHGNTVAATKEYHNDKGQIVKLDVVNDTPSKLHVRRLMMAYLYEMPHARLDDETKKEYRERTKENNHPLIEKMFREYGPKYAKRNAEKNSAGGYTRIYKLGPRRGDAAERVLIEMV</sequence>
<dbReference type="EMBL" id="VSSQ01132284">
    <property type="protein sequence ID" value="MPN58919.1"/>
    <property type="molecule type" value="Genomic_DNA"/>
</dbReference>
<evidence type="ECO:0000256" key="1">
    <source>
        <dbReference type="ARBA" id="ARBA00008777"/>
    </source>
</evidence>
<comment type="caution">
    <text evidence="4">The sequence shown here is derived from an EMBL/GenBank/DDBJ whole genome shotgun (WGS) entry which is preliminary data.</text>
</comment>
<dbReference type="SUPFAM" id="SSF64263">
    <property type="entry name" value="Prokaryotic ribosomal protein L17"/>
    <property type="match status" value="1"/>
</dbReference>
<protein>
    <submittedName>
        <fullName evidence="4">50S ribosomal protein L17</fullName>
    </submittedName>
</protein>
<dbReference type="Pfam" id="PF01196">
    <property type="entry name" value="Ribosomal_L17"/>
    <property type="match status" value="1"/>
</dbReference>
<dbReference type="PANTHER" id="PTHR14413:SF16">
    <property type="entry name" value="LARGE RIBOSOMAL SUBUNIT PROTEIN BL17M"/>
    <property type="match status" value="1"/>
</dbReference>
<dbReference type="Gene3D" id="3.90.1030.10">
    <property type="entry name" value="Ribosomal protein L17"/>
    <property type="match status" value="1"/>
</dbReference>
<dbReference type="PANTHER" id="PTHR14413">
    <property type="entry name" value="RIBOSOMAL PROTEIN L17"/>
    <property type="match status" value="1"/>
</dbReference>
<dbReference type="InterPro" id="IPR036373">
    <property type="entry name" value="Ribosomal_bL17_sf"/>
</dbReference>
<dbReference type="GO" id="GO:0003735">
    <property type="term" value="F:structural constituent of ribosome"/>
    <property type="evidence" value="ECO:0007669"/>
    <property type="project" value="InterPro"/>
</dbReference>
<evidence type="ECO:0000313" key="4">
    <source>
        <dbReference type="EMBL" id="MPN58919.1"/>
    </source>
</evidence>
<reference evidence="4" key="1">
    <citation type="submission" date="2019-08" db="EMBL/GenBank/DDBJ databases">
        <authorList>
            <person name="Kucharzyk K."/>
            <person name="Murdoch R.W."/>
            <person name="Higgins S."/>
            <person name="Loffler F."/>
        </authorList>
    </citation>
    <scope>NUCLEOTIDE SEQUENCE</scope>
</reference>
<proteinExistence type="inferred from homology"/>
<evidence type="ECO:0000256" key="2">
    <source>
        <dbReference type="ARBA" id="ARBA00022980"/>
    </source>
</evidence>
<keyword evidence="3" id="KW-0687">Ribonucleoprotein</keyword>